<evidence type="ECO:0000256" key="1">
    <source>
        <dbReference type="ARBA" id="ARBA00004651"/>
    </source>
</evidence>
<evidence type="ECO:0000256" key="5">
    <source>
        <dbReference type="ARBA" id="ARBA00022989"/>
    </source>
</evidence>
<gene>
    <name evidence="8" type="ORF">KDM89_17080</name>
</gene>
<dbReference type="Proteomes" id="UP000680067">
    <property type="component" value="Unassembled WGS sequence"/>
</dbReference>
<keyword evidence="3" id="KW-1003">Cell membrane</keyword>
<dbReference type="InterPro" id="IPR051907">
    <property type="entry name" value="DoxX-like_oxidoreductase"/>
</dbReference>
<dbReference type="GO" id="GO:0005886">
    <property type="term" value="C:plasma membrane"/>
    <property type="evidence" value="ECO:0007669"/>
    <property type="project" value="UniProtKB-SubCell"/>
</dbReference>
<evidence type="ECO:0000256" key="2">
    <source>
        <dbReference type="ARBA" id="ARBA00006679"/>
    </source>
</evidence>
<evidence type="ECO:0000256" key="6">
    <source>
        <dbReference type="ARBA" id="ARBA00023136"/>
    </source>
</evidence>
<dbReference type="InterPro" id="IPR032808">
    <property type="entry name" value="DoxX"/>
</dbReference>
<name>A0A941I9I5_9BURK</name>
<keyword evidence="9" id="KW-1185">Reference proteome</keyword>
<feature type="transmembrane region" description="Helical" evidence="7">
    <location>
        <begin position="57"/>
        <end position="80"/>
    </location>
</feature>
<evidence type="ECO:0000313" key="9">
    <source>
        <dbReference type="Proteomes" id="UP000680067"/>
    </source>
</evidence>
<dbReference type="AlphaFoldDB" id="A0A941I9I5"/>
<proteinExistence type="inferred from homology"/>
<keyword evidence="5 7" id="KW-1133">Transmembrane helix</keyword>
<evidence type="ECO:0000256" key="4">
    <source>
        <dbReference type="ARBA" id="ARBA00022692"/>
    </source>
</evidence>
<organism evidence="8 9">
    <name type="scientific">Undibacterium luofuense</name>
    <dbReference type="NCBI Taxonomy" id="2828733"/>
    <lineage>
        <taxon>Bacteria</taxon>
        <taxon>Pseudomonadati</taxon>
        <taxon>Pseudomonadota</taxon>
        <taxon>Betaproteobacteria</taxon>
        <taxon>Burkholderiales</taxon>
        <taxon>Oxalobacteraceae</taxon>
        <taxon>Undibacterium</taxon>
    </lineage>
</organism>
<evidence type="ECO:0000256" key="3">
    <source>
        <dbReference type="ARBA" id="ARBA00022475"/>
    </source>
</evidence>
<comment type="caution">
    <text evidence="8">The sequence shown here is derived from an EMBL/GenBank/DDBJ whole genome shotgun (WGS) entry which is preliminary data.</text>
</comment>
<keyword evidence="6 7" id="KW-0472">Membrane</keyword>
<sequence length="158" mass="17246">MASRFDLQYLRHHEHRSQLGWLMLRLTVAGIIAAHGWTRVFNGGVLPFGEFLNGHGFVIGTVLAMLVTGSEIIGSVLLILGKLVTPLGLLFAFIYGMGIVLVHAKEGWFVVGPGSGGAEYSVLLIVSFLALALHHYPQAKLRLVTNHQDAANQRGHQR</sequence>
<dbReference type="Pfam" id="PF07681">
    <property type="entry name" value="DoxX"/>
    <property type="match status" value="1"/>
</dbReference>
<evidence type="ECO:0000313" key="8">
    <source>
        <dbReference type="EMBL" id="MBR7783863.1"/>
    </source>
</evidence>
<feature type="transmembrane region" description="Helical" evidence="7">
    <location>
        <begin position="87"/>
        <end position="104"/>
    </location>
</feature>
<dbReference type="EMBL" id="JAGSPN010000015">
    <property type="protein sequence ID" value="MBR7783863.1"/>
    <property type="molecule type" value="Genomic_DNA"/>
</dbReference>
<reference evidence="8" key="1">
    <citation type="submission" date="2021-04" db="EMBL/GenBank/DDBJ databases">
        <title>novel species isolated from subtropical streams in China.</title>
        <authorList>
            <person name="Lu H."/>
        </authorList>
    </citation>
    <scope>NUCLEOTIDE SEQUENCE</scope>
    <source>
        <strain evidence="8">LFS511W</strain>
    </source>
</reference>
<dbReference type="PANTHER" id="PTHR33452:SF1">
    <property type="entry name" value="INNER MEMBRANE PROTEIN YPHA-RELATED"/>
    <property type="match status" value="1"/>
</dbReference>
<keyword evidence="4 7" id="KW-0812">Transmembrane</keyword>
<dbReference type="RefSeq" id="WP_212689134.1">
    <property type="nucleotide sequence ID" value="NZ_JAGSPN010000015.1"/>
</dbReference>
<accession>A0A941I9I5</accession>
<evidence type="ECO:0000256" key="7">
    <source>
        <dbReference type="SAM" id="Phobius"/>
    </source>
</evidence>
<protein>
    <submittedName>
        <fullName evidence="8">DoxX family protein</fullName>
    </submittedName>
</protein>
<comment type="similarity">
    <text evidence="2">Belongs to the DoxX family.</text>
</comment>
<feature type="transmembrane region" description="Helical" evidence="7">
    <location>
        <begin position="20"/>
        <end position="37"/>
    </location>
</feature>
<feature type="transmembrane region" description="Helical" evidence="7">
    <location>
        <begin position="116"/>
        <end position="133"/>
    </location>
</feature>
<comment type="subcellular location">
    <subcellularLocation>
        <location evidence="1">Cell membrane</location>
        <topology evidence="1">Multi-pass membrane protein</topology>
    </subcellularLocation>
</comment>
<dbReference type="PANTHER" id="PTHR33452">
    <property type="entry name" value="OXIDOREDUCTASE CATD-RELATED"/>
    <property type="match status" value="1"/>
</dbReference>